<organism evidence="1 2">
    <name type="scientific">Litoreibacter roseus</name>
    <dbReference type="NCBI Taxonomy" id="2601869"/>
    <lineage>
        <taxon>Bacteria</taxon>
        <taxon>Pseudomonadati</taxon>
        <taxon>Pseudomonadota</taxon>
        <taxon>Alphaproteobacteria</taxon>
        <taxon>Rhodobacterales</taxon>
        <taxon>Roseobacteraceae</taxon>
        <taxon>Litoreibacter</taxon>
    </lineage>
</organism>
<dbReference type="Pfam" id="PF14137">
    <property type="entry name" value="DUF4304"/>
    <property type="match status" value="1"/>
</dbReference>
<reference evidence="1 2" key="1">
    <citation type="submission" date="2019-12" db="EMBL/GenBank/DDBJ databases">
        <title>Litoreibacter badius sp. nov., a novel bacteriochlorophyll a-containing bacterium in the genus Litoreibacter.</title>
        <authorList>
            <person name="Kanamuro M."/>
            <person name="Takabe Y."/>
            <person name="Mori K."/>
            <person name="Takaichi S."/>
            <person name="Hanada S."/>
        </authorList>
    </citation>
    <scope>NUCLEOTIDE SEQUENCE [LARGE SCALE GENOMIC DNA]</scope>
    <source>
        <strain evidence="1 2">K6</strain>
    </source>
</reference>
<evidence type="ECO:0000313" key="2">
    <source>
        <dbReference type="Proteomes" id="UP000436822"/>
    </source>
</evidence>
<evidence type="ECO:0008006" key="3">
    <source>
        <dbReference type="Google" id="ProtNLM"/>
    </source>
</evidence>
<dbReference type="OrthoDB" id="5185005at2"/>
<accession>A0A6N6JN18</accession>
<keyword evidence="2" id="KW-1185">Reference proteome</keyword>
<name>A0A6N6JN18_9RHOB</name>
<evidence type="ECO:0000313" key="1">
    <source>
        <dbReference type="EMBL" id="GFE66758.1"/>
    </source>
</evidence>
<dbReference type="AlphaFoldDB" id="A0A6N6JN18"/>
<comment type="caution">
    <text evidence="1">The sequence shown here is derived from an EMBL/GenBank/DDBJ whole genome shotgun (WGS) entry which is preliminary data.</text>
</comment>
<dbReference type="InterPro" id="IPR025412">
    <property type="entry name" value="DUF4304"/>
</dbReference>
<gene>
    <name evidence="1" type="ORF">KIN_38320</name>
</gene>
<dbReference type="Proteomes" id="UP000436822">
    <property type="component" value="Unassembled WGS sequence"/>
</dbReference>
<dbReference type="EMBL" id="BLJE01000006">
    <property type="protein sequence ID" value="GFE66758.1"/>
    <property type="molecule type" value="Genomic_DNA"/>
</dbReference>
<protein>
    <recommendedName>
        <fullName evidence="3">DUF4304 domain-containing protein</fullName>
    </recommendedName>
</protein>
<sequence length="231" mass="25915">MKEAQLTLFDQPASFAEDTKKIAAFMAQTLKPLGYKKRRNGFNRRLENGLIHQLSIFSVGAYSCDHGKFYVHAGCYIPEAELYRKNVIDPKWVPDYLCAVRGQFPQNYQSIRTVAANLDLIIPHLNTALEMLALFESYDPILDVTPLSGRFDARKPLSTSENTHFFFETPKPLLAVCILAARGDDEEASKILHNYLSVLKADETPHLGHIKVVSDWAIEMGLLNSGIKSGT</sequence>
<dbReference type="RefSeq" id="WP_159810098.1">
    <property type="nucleotide sequence ID" value="NZ_BLJE01000006.1"/>
</dbReference>
<proteinExistence type="predicted"/>